<proteinExistence type="predicted"/>
<gene>
    <name evidence="1" type="ORF">A1232T_02246</name>
</gene>
<dbReference type="RefSeq" id="WP_077451989.1">
    <property type="nucleotide sequence ID" value="NZ_FUGE01000244.1"/>
</dbReference>
<organism evidence="1 2">
    <name type="scientific">Psychrobacter piechaudii</name>
    <dbReference type="NCBI Taxonomy" id="1945521"/>
    <lineage>
        <taxon>Bacteria</taxon>
        <taxon>Pseudomonadati</taxon>
        <taxon>Pseudomonadota</taxon>
        <taxon>Gammaproteobacteria</taxon>
        <taxon>Moraxellales</taxon>
        <taxon>Moraxellaceae</taxon>
        <taxon>Psychrobacter</taxon>
    </lineage>
</organism>
<name>A0A1R4GY20_9GAMM</name>
<dbReference type="Proteomes" id="UP000188357">
    <property type="component" value="Unassembled WGS sequence"/>
</dbReference>
<accession>A0A1R4GY20</accession>
<reference evidence="1 2" key="1">
    <citation type="submission" date="2017-02" db="EMBL/GenBank/DDBJ databases">
        <authorList>
            <person name="Peterson S.W."/>
        </authorList>
    </citation>
    <scope>NUCLEOTIDE SEQUENCE [LARGE SCALE GENOMIC DNA]</scope>
    <source>
        <strain evidence="1">Psychrobacter_piechaudii</strain>
    </source>
</reference>
<dbReference type="STRING" id="1945521.A1232T_02246"/>
<dbReference type="AlphaFoldDB" id="A0A1R4GY20"/>
<evidence type="ECO:0000313" key="2">
    <source>
        <dbReference type="Proteomes" id="UP000188357"/>
    </source>
</evidence>
<evidence type="ECO:0000313" key="1">
    <source>
        <dbReference type="EMBL" id="SJM73045.1"/>
    </source>
</evidence>
<dbReference type="OrthoDB" id="10009237at2"/>
<protein>
    <submittedName>
        <fullName evidence="1">Uncharacterized protein</fullName>
    </submittedName>
</protein>
<keyword evidence="2" id="KW-1185">Reference proteome</keyword>
<dbReference type="EMBL" id="FUGE01000244">
    <property type="protein sequence ID" value="SJM73045.1"/>
    <property type="molecule type" value="Genomic_DNA"/>
</dbReference>
<sequence length="394" mass="45966">MTHDRLQTNQRKWLCNPELLYFLSNHNKGIHPFSLELTWRYSSNINLSKYNYTDIKPQYPKTVWSAISAITLSVHFSYTDPSIATNSLIDIIVEQLKKRPVSNDDMQINKSALASKPRLMTLIMLMQDIVINKQYYQLKKQLIWLSIALHTSVLQIYYQSYSVKKDILMQFKLAQFYESANRAWIWDSLPGISELSMDTERILLILSGILEQKEDEIKSFENSDVISLIESEKSRSPLNTRLGQIQKIHLAYQDVFFLIARRRKSKSRKNKEGALNKKKIKAINLTQDNPVYEPSNKEPEPYYWDTTPNDIEVHIPKIDMRFFEAEIEENESSGLKASTEEIIDHYDRPYISYSRPPDPLINHSAPLQAIDITLQQNYMSQRELELNSNIVIAP</sequence>